<organism evidence="1 2">
    <name type="scientific">Ignelater luminosus</name>
    <name type="common">Cucubano</name>
    <name type="synonym">Pyrophorus luminosus</name>
    <dbReference type="NCBI Taxonomy" id="2038154"/>
    <lineage>
        <taxon>Eukaryota</taxon>
        <taxon>Metazoa</taxon>
        <taxon>Ecdysozoa</taxon>
        <taxon>Arthropoda</taxon>
        <taxon>Hexapoda</taxon>
        <taxon>Insecta</taxon>
        <taxon>Pterygota</taxon>
        <taxon>Neoptera</taxon>
        <taxon>Endopterygota</taxon>
        <taxon>Coleoptera</taxon>
        <taxon>Polyphaga</taxon>
        <taxon>Elateriformia</taxon>
        <taxon>Elateroidea</taxon>
        <taxon>Elateridae</taxon>
        <taxon>Agrypninae</taxon>
        <taxon>Pyrophorini</taxon>
        <taxon>Ignelater</taxon>
    </lineage>
</organism>
<reference evidence="1" key="1">
    <citation type="submission" date="2019-08" db="EMBL/GenBank/DDBJ databases">
        <title>The genome of the North American firefly Photinus pyralis.</title>
        <authorList>
            <consortium name="Photinus pyralis genome working group"/>
            <person name="Fallon T.R."/>
            <person name="Sander Lower S.E."/>
            <person name="Weng J.-K."/>
        </authorList>
    </citation>
    <scope>NUCLEOTIDE SEQUENCE</scope>
    <source>
        <strain evidence="1">TRF0915ILg1</strain>
        <tissue evidence="1">Whole body</tissue>
    </source>
</reference>
<protein>
    <submittedName>
        <fullName evidence="1">Uncharacterized protein</fullName>
    </submittedName>
</protein>
<gene>
    <name evidence="1" type="ORF">ILUMI_18708</name>
</gene>
<evidence type="ECO:0000313" key="1">
    <source>
        <dbReference type="EMBL" id="KAF2887465.1"/>
    </source>
</evidence>
<sequence>MKREGRGSVSVATTESENITVTKWMEKQIASSCAVNKPQNCIQRWLDAWILSKRSENTKHDLLELKAIVGRALINIGTNNKNRKGRPKSVTLPVWTLAETPDITNARRCHSKVCCRKTKYKCKKCNEPCCPDCFENFHA</sequence>
<dbReference type="Proteomes" id="UP000801492">
    <property type="component" value="Unassembled WGS sequence"/>
</dbReference>
<proteinExistence type="predicted"/>
<comment type="caution">
    <text evidence="1">The sequence shown here is derived from an EMBL/GenBank/DDBJ whole genome shotgun (WGS) entry which is preliminary data.</text>
</comment>
<dbReference type="EMBL" id="VTPC01083402">
    <property type="protein sequence ID" value="KAF2887465.1"/>
    <property type="molecule type" value="Genomic_DNA"/>
</dbReference>
<keyword evidence="2" id="KW-1185">Reference proteome</keyword>
<accession>A0A8K0CHQ0</accession>
<evidence type="ECO:0000313" key="2">
    <source>
        <dbReference type="Proteomes" id="UP000801492"/>
    </source>
</evidence>
<dbReference type="OrthoDB" id="123207at2759"/>
<dbReference type="AlphaFoldDB" id="A0A8K0CHQ0"/>
<name>A0A8K0CHQ0_IGNLU</name>